<proteinExistence type="predicted"/>
<keyword evidence="1" id="KW-1133">Transmembrane helix</keyword>
<reference evidence="3" key="1">
    <citation type="journal article" date="2019" name="Int. J. Syst. Evol. Microbiol.">
        <title>The Global Catalogue of Microorganisms (GCM) 10K type strain sequencing project: providing services to taxonomists for standard genome sequencing and annotation.</title>
        <authorList>
            <consortium name="The Broad Institute Genomics Platform"/>
            <consortium name="The Broad Institute Genome Sequencing Center for Infectious Disease"/>
            <person name="Wu L."/>
            <person name="Ma J."/>
        </authorList>
    </citation>
    <scope>NUCLEOTIDE SEQUENCE [LARGE SCALE GENOMIC DNA]</scope>
    <source>
        <strain evidence="3">CGMCC 4.7132</strain>
    </source>
</reference>
<feature type="transmembrane region" description="Helical" evidence="1">
    <location>
        <begin position="20"/>
        <end position="43"/>
    </location>
</feature>
<keyword evidence="1" id="KW-0812">Transmembrane</keyword>
<comment type="caution">
    <text evidence="2">The sequence shown here is derived from an EMBL/GenBank/DDBJ whole genome shotgun (WGS) entry which is preliminary data.</text>
</comment>
<evidence type="ECO:0000313" key="2">
    <source>
        <dbReference type="EMBL" id="MFC4531524.1"/>
    </source>
</evidence>
<feature type="transmembrane region" description="Helical" evidence="1">
    <location>
        <begin position="279"/>
        <end position="302"/>
    </location>
</feature>
<keyword evidence="1" id="KW-0472">Membrane</keyword>
<evidence type="ECO:0000313" key="3">
    <source>
        <dbReference type="Proteomes" id="UP001596004"/>
    </source>
</evidence>
<protein>
    <recommendedName>
        <fullName evidence="4">DUF916 domain-containing protein</fullName>
    </recommendedName>
</protein>
<organism evidence="2 3">
    <name type="scientific">Sphaerisporangium dianthi</name>
    <dbReference type="NCBI Taxonomy" id="1436120"/>
    <lineage>
        <taxon>Bacteria</taxon>
        <taxon>Bacillati</taxon>
        <taxon>Actinomycetota</taxon>
        <taxon>Actinomycetes</taxon>
        <taxon>Streptosporangiales</taxon>
        <taxon>Streptosporangiaceae</taxon>
        <taxon>Sphaerisporangium</taxon>
    </lineage>
</organism>
<dbReference type="Proteomes" id="UP001596004">
    <property type="component" value="Unassembled WGS sequence"/>
</dbReference>
<dbReference type="RefSeq" id="WP_380840149.1">
    <property type="nucleotide sequence ID" value="NZ_JBHSFP010000006.1"/>
</dbReference>
<evidence type="ECO:0000256" key="1">
    <source>
        <dbReference type="SAM" id="Phobius"/>
    </source>
</evidence>
<gene>
    <name evidence="2" type="ORF">ACFO60_12175</name>
</gene>
<sequence length="333" mass="35385">MRLIEYRRPVTPVGVVTGRLATKLIAVMGILCLGAPGSAAIAASRPKPGFSLQVSPTRLVVPAGSVSAVQHFEVTNKGRSPFVVTVEKADFTADEKGTLRFERETPYAAAAWVGVQPARLRMEAGETRKVAVRIAVPASPEPGEHHLAVIFKVPAGTTRSNIRVNRAIAAPVFVAVPGPVDRTVEIADLRAPKFVTGGPVVISTRIRDVGTVHRDFRGRGRLHVRVGGDDLAFPDFTVLRGSVREVTTQWNPPLMCVCHAAVSIPAADGTRRSATARIIVFPLHLLAVALGVLAALLTLAWFARRHYRAKVLAAAAALNAAEGHDATGGRTDA</sequence>
<name>A0ABV9CEN8_9ACTN</name>
<evidence type="ECO:0008006" key="4">
    <source>
        <dbReference type="Google" id="ProtNLM"/>
    </source>
</evidence>
<dbReference type="EMBL" id="JBHSFP010000006">
    <property type="protein sequence ID" value="MFC4531524.1"/>
    <property type="molecule type" value="Genomic_DNA"/>
</dbReference>
<accession>A0ABV9CEN8</accession>
<keyword evidence="3" id="KW-1185">Reference proteome</keyword>